<proteinExistence type="predicted"/>
<dbReference type="Proteomes" id="UP000044602">
    <property type="component" value="Unassembled WGS sequence"/>
</dbReference>
<evidence type="ECO:0000256" key="1">
    <source>
        <dbReference type="SAM" id="MobiDB-lite"/>
    </source>
</evidence>
<feature type="compositionally biased region" description="Pro residues" evidence="1">
    <location>
        <begin position="55"/>
        <end position="67"/>
    </location>
</feature>
<evidence type="ECO:0000313" key="2">
    <source>
        <dbReference type="EMBL" id="CRK31958.1"/>
    </source>
</evidence>
<dbReference type="EMBL" id="CVQH01021971">
    <property type="protein sequence ID" value="CRK31958.1"/>
    <property type="molecule type" value="Genomic_DNA"/>
</dbReference>
<feature type="non-terminal residue" evidence="2">
    <location>
        <position position="1"/>
    </location>
</feature>
<dbReference type="AlphaFoldDB" id="A0A0G4MCF9"/>
<feature type="compositionally biased region" description="Basic and acidic residues" evidence="1">
    <location>
        <begin position="1"/>
        <end position="19"/>
    </location>
</feature>
<organism evidence="2 3">
    <name type="scientific">Verticillium longisporum</name>
    <name type="common">Verticillium dahliae var. longisporum</name>
    <dbReference type="NCBI Taxonomy" id="100787"/>
    <lineage>
        <taxon>Eukaryota</taxon>
        <taxon>Fungi</taxon>
        <taxon>Dikarya</taxon>
        <taxon>Ascomycota</taxon>
        <taxon>Pezizomycotina</taxon>
        <taxon>Sordariomycetes</taxon>
        <taxon>Hypocreomycetidae</taxon>
        <taxon>Glomerellales</taxon>
        <taxon>Plectosphaerellaceae</taxon>
        <taxon>Verticillium</taxon>
    </lineage>
</organism>
<protein>
    <submittedName>
        <fullName evidence="2">Uncharacterized protein</fullName>
    </submittedName>
</protein>
<accession>A0A0G4MCF9</accession>
<feature type="compositionally biased region" description="Basic residues" evidence="1">
    <location>
        <begin position="116"/>
        <end position="132"/>
    </location>
</feature>
<keyword evidence="3" id="KW-1185">Reference proteome</keyword>
<evidence type="ECO:0000313" key="3">
    <source>
        <dbReference type="Proteomes" id="UP000044602"/>
    </source>
</evidence>
<gene>
    <name evidence="2" type="ORF">BN1708_018901</name>
</gene>
<sequence>RRGRPPDAHPRPPLEELHHARLGLPLGHDVGGRPRRRHVGAQRRHPRGGALPGLHGPPAPVAAPRRPPQALRPAAVHALPQGHRPLARGVPALLAPGVPQHHRRRLQQGVPLQRAPRLRRRRRRRHPPRRRLQPLQLPEDPDRAPARPRRGPRLPLPPL</sequence>
<feature type="region of interest" description="Disordered" evidence="1">
    <location>
        <begin position="1"/>
        <end position="159"/>
    </location>
</feature>
<feature type="compositionally biased region" description="Basic residues" evidence="1">
    <location>
        <begin position="33"/>
        <end position="47"/>
    </location>
</feature>
<reference evidence="2 3" key="1">
    <citation type="submission" date="2015-05" db="EMBL/GenBank/DDBJ databases">
        <authorList>
            <person name="Wang D.B."/>
            <person name="Wang M."/>
        </authorList>
    </citation>
    <scope>NUCLEOTIDE SEQUENCE [LARGE SCALE GENOMIC DNA]</scope>
    <source>
        <strain evidence="2">VL1</strain>
    </source>
</reference>
<name>A0A0G4MCF9_VERLO</name>